<dbReference type="GeneID" id="105261509"/>
<evidence type="ECO:0000313" key="4">
    <source>
        <dbReference type="Proteomes" id="UP001652621"/>
    </source>
</evidence>
<evidence type="ECO:0000313" key="3">
    <source>
        <dbReference type="EnsemblMetazoa" id="MDOA016595-PA"/>
    </source>
</evidence>
<feature type="region of interest" description="Disordered" evidence="1">
    <location>
        <begin position="97"/>
        <end position="118"/>
    </location>
</feature>
<keyword evidence="2" id="KW-0732">Signal</keyword>
<accession>A0A1I8NKF5</accession>
<evidence type="ECO:0000256" key="2">
    <source>
        <dbReference type="SAM" id="SignalP"/>
    </source>
</evidence>
<keyword evidence="4" id="KW-1185">Reference proteome</keyword>
<feature type="signal peptide" evidence="2">
    <location>
        <begin position="1"/>
        <end position="23"/>
    </location>
</feature>
<evidence type="ECO:0000256" key="1">
    <source>
        <dbReference type="SAM" id="MobiDB-lite"/>
    </source>
</evidence>
<dbReference type="VEuPathDB" id="VectorBase:MDOA016595"/>
<dbReference type="OrthoDB" id="8051186at2759"/>
<dbReference type="Proteomes" id="UP001652621">
    <property type="component" value="Unplaced"/>
</dbReference>
<gene>
    <name evidence="3" type="primary">105261509</name>
    <name evidence="5" type="synonym">LOC105261509</name>
</gene>
<dbReference type="AlphaFoldDB" id="A0A1I8NKF5"/>
<reference evidence="5" key="2">
    <citation type="submission" date="2025-04" db="UniProtKB">
        <authorList>
            <consortium name="RefSeq"/>
        </authorList>
    </citation>
    <scope>IDENTIFICATION</scope>
    <source>
        <strain evidence="5">Aabys</strain>
    </source>
</reference>
<protein>
    <submittedName>
        <fullName evidence="5">Uncharacterized protein LOC105261509</fullName>
    </submittedName>
</protein>
<sequence length="146" mass="16766">MIYTRVNFTACILVVVLSTVVFAEPGLKLREKLAKLLMDPEFDHLDNEISREDNQLMPNTPFVRQGMLLKNRVPDILPRFKNRKNVFSIFDMTKNDDSGSYESEEMTKKSTTTTTTEVPENSRNVVLVGMAPLKALMNRFMEMWSG</sequence>
<dbReference type="EnsemblMetazoa" id="MDOA016595-RA">
    <property type="protein sequence ID" value="MDOA016595-PA"/>
    <property type="gene ID" value="MDOA016595"/>
</dbReference>
<evidence type="ECO:0000313" key="5">
    <source>
        <dbReference type="RefSeq" id="XP_011290533.1"/>
    </source>
</evidence>
<feature type="chain" id="PRO_5044561845" evidence="2">
    <location>
        <begin position="24"/>
        <end position="146"/>
    </location>
</feature>
<proteinExistence type="predicted"/>
<reference evidence="3" key="1">
    <citation type="submission" date="2020-05" db="UniProtKB">
        <authorList>
            <consortium name="EnsemblMetazoa"/>
        </authorList>
    </citation>
    <scope>IDENTIFICATION</scope>
    <source>
        <strain evidence="3">Aabys</strain>
    </source>
</reference>
<organism evidence="3">
    <name type="scientific">Musca domestica</name>
    <name type="common">House fly</name>
    <dbReference type="NCBI Taxonomy" id="7370"/>
    <lineage>
        <taxon>Eukaryota</taxon>
        <taxon>Metazoa</taxon>
        <taxon>Ecdysozoa</taxon>
        <taxon>Arthropoda</taxon>
        <taxon>Hexapoda</taxon>
        <taxon>Insecta</taxon>
        <taxon>Pterygota</taxon>
        <taxon>Neoptera</taxon>
        <taxon>Endopterygota</taxon>
        <taxon>Diptera</taxon>
        <taxon>Brachycera</taxon>
        <taxon>Muscomorpha</taxon>
        <taxon>Muscoidea</taxon>
        <taxon>Muscidae</taxon>
        <taxon>Musca</taxon>
    </lineage>
</organism>
<dbReference type="RefSeq" id="XP_011290533.1">
    <property type="nucleotide sequence ID" value="XM_011292231.2"/>
</dbReference>
<dbReference type="KEGG" id="mde:105261509"/>
<name>A0A1I8NKF5_MUSDO</name>
<dbReference type="VEuPathDB" id="VectorBase:MDOMA2_018034"/>